<accession>G6EXT4</accession>
<organism evidence="1 2">
    <name type="scientific">Commensalibacter intestini A911</name>
    <dbReference type="NCBI Taxonomy" id="1088868"/>
    <lineage>
        <taxon>Bacteria</taxon>
        <taxon>Pseudomonadati</taxon>
        <taxon>Pseudomonadota</taxon>
        <taxon>Alphaproteobacteria</taxon>
        <taxon>Acetobacterales</taxon>
        <taxon>Acetobacteraceae</taxon>
    </lineage>
</organism>
<protein>
    <submittedName>
        <fullName evidence="1">Uncharacterized protein</fullName>
    </submittedName>
</protein>
<comment type="caution">
    <text evidence="1">The sequence shown here is derived from an EMBL/GenBank/DDBJ whole genome shotgun (WGS) entry which is preliminary data.</text>
</comment>
<evidence type="ECO:0000313" key="1">
    <source>
        <dbReference type="EMBL" id="EHD14322.1"/>
    </source>
</evidence>
<sequence length="371" mass="43039">MDVLNINSKFYIKILGYTMFKRSRYLFTHKKKTHKSFFFLLISALSLTIAYCSINHFLQQKISMFLERQQSFLQKQNISLKFQSISHSSWEVWPYLTIIYPILQKNNLDTTIQFFWQAKEAKITYSLWHPLSIVIQIDGDQLFCNDKNSTTCLQIHGKPWQIYLPLIDNRINKSFALQCDETFYTNNTKSSGTLQSLQLTKITANLYWNNNLEQTNNSLAFSKINIHKVMINLVALPPQQLKHIKFQAALIQKNNPRNTSNNLYKLLIQKANFSANNLSANVSGKLYIPYPQIIPTGELTVHLNGVNQTIYQELIPSTCCQKLKEELIKTPLPSQLNFTLLIREGDFYLGTLPLQENLYGTLKTLMQTYAK</sequence>
<dbReference type="EMBL" id="AGFR01000003">
    <property type="protein sequence ID" value="EHD14322.1"/>
    <property type="molecule type" value="Genomic_DNA"/>
</dbReference>
<name>G6EXT4_9PROT</name>
<dbReference type="RefSeq" id="WP_008853244.1">
    <property type="nucleotide sequence ID" value="NZ_AGFR01000003.1"/>
</dbReference>
<proteinExistence type="predicted"/>
<gene>
    <name evidence="1" type="ORF">CIN_02540</name>
</gene>
<dbReference type="AlphaFoldDB" id="G6EXT4"/>
<reference evidence="1 2" key="1">
    <citation type="submission" date="2011-10" db="EMBL/GenBank/DDBJ databases">
        <title>Genome Sequence of Commensalibacter intestini A911, isolated from Drosophila gut.</title>
        <authorList>
            <person name="Lee W.-J."/>
            <person name="Kim E.-K."/>
        </authorList>
    </citation>
    <scope>NUCLEOTIDE SEQUENCE [LARGE SCALE GENOMIC DNA]</scope>
    <source>
        <strain evidence="1 2">A911</strain>
    </source>
</reference>
<dbReference type="OrthoDB" id="7216418at2"/>
<dbReference type="Proteomes" id="UP000005939">
    <property type="component" value="Unassembled WGS sequence"/>
</dbReference>
<evidence type="ECO:0000313" key="2">
    <source>
        <dbReference type="Proteomes" id="UP000005939"/>
    </source>
</evidence>